<keyword evidence="2" id="KW-1185">Reference proteome</keyword>
<sequence length="103" mass="11773">MQDEIPMKSHLCFTRRMSIPEGSFCHLCYLPKNYSIGPTFEHCYGFRLTNRGEVLPMDCVHPKLDDNVLFEDCIVSPIYGPIARDFQLDDGASLEKVISSWKG</sequence>
<gene>
    <name evidence="1" type="ORF">LSAA_331</name>
</gene>
<dbReference type="AlphaFoldDB" id="A0A817FFA4"/>
<reference evidence="1" key="1">
    <citation type="submission" date="2021-02" db="EMBL/GenBank/DDBJ databases">
        <authorList>
            <person name="Bekaert M."/>
        </authorList>
    </citation>
    <scope>NUCLEOTIDE SEQUENCE</scope>
    <source>
        <strain evidence="1">IoA-00</strain>
    </source>
</reference>
<organism evidence="1 2">
    <name type="scientific">Lepeophtheirus salmonis</name>
    <name type="common">Salmon louse</name>
    <name type="synonym">Caligus salmonis</name>
    <dbReference type="NCBI Taxonomy" id="72036"/>
    <lineage>
        <taxon>Eukaryota</taxon>
        <taxon>Metazoa</taxon>
        <taxon>Ecdysozoa</taxon>
        <taxon>Arthropoda</taxon>
        <taxon>Crustacea</taxon>
        <taxon>Multicrustacea</taxon>
        <taxon>Hexanauplia</taxon>
        <taxon>Copepoda</taxon>
        <taxon>Siphonostomatoida</taxon>
        <taxon>Caligidae</taxon>
        <taxon>Lepeophtheirus</taxon>
    </lineage>
</organism>
<accession>A0A817FFA4</accession>
<comment type="caution">
    <text evidence="1">The sequence shown here is derived from an EMBL/GenBank/DDBJ whole genome shotgun (WGS) entry which is preliminary data.</text>
</comment>
<dbReference type="EMBL" id="CAJNVT010000165">
    <property type="protein sequence ID" value="CAF2746876.1"/>
    <property type="molecule type" value="Genomic_DNA"/>
</dbReference>
<name>A0A817FFA4_LEPSM</name>
<dbReference type="Proteomes" id="UP000675881">
    <property type="component" value="Unassembled WGS sequence"/>
</dbReference>
<proteinExistence type="predicted"/>
<evidence type="ECO:0000313" key="2">
    <source>
        <dbReference type="Proteomes" id="UP000675881"/>
    </source>
</evidence>
<protein>
    <submittedName>
        <fullName evidence="1">(salmon louse) hypothetical protein</fullName>
    </submittedName>
</protein>
<evidence type="ECO:0000313" key="1">
    <source>
        <dbReference type="EMBL" id="CAF2746876.1"/>
    </source>
</evidence>